<feature type="compositionally biased region" description="Basic and acidic residues" evidence="1">
    <location>
        <begin position="460"/>
        <end position="483"/>
    </location>
</feature>
<evidence type="ECO:0000313" key="4">
    <source>
        <dbReference type="Proteomes" id="UP001374579"/>
    </source>
</evidence>
<evidence type="ECO:0000256" key="1">
    <source>
        <dbReference type="SAM" id="MobiDB-lite"/>
    </source>
</evidence>
<dbReference type="CDD" id="cd17352">
    <property type="entry name" value="MFS_MCT_SLC16"/>
    <property type="match status" value="1"/>
</dbReference>
<feature type="region of interest" description="Disordered" evidence="1">
    <location>
        <begin position="1"/>
        <end position="46"/>
    </location>
</feature>
<dbReference type="Pfam" id="PF07690">
    <property type="entry name" value="MFS_1"/>
    <property type="match status" value="2"/>
</dbReference>
<dbReference type="Proteomes" id="UP001374579">
    <property type="component" value="Unassembled WGS sequence"/>
</dbReference>
<sequence>MARSQKDSKDYSPVHFEPSSRDQTDKQAKGPVSAGTPRSIKLSSTSSSSSESSLVAFSDAFGMPPAPDGGWGWCVVFGAFMISLICDGCAFSFGVMFVHLVDEFQQSKSETAWIASIFYSLSLLLGPVAGALTARYGCRPVTIAAGVMSCIGFVASSFVTAVWQLYITFGVIVGCSFSVCYISSVLTVAYYFDKRRALATGLSVCGTGIGTFTFAPLVEYLVKLYGWRGTFLILGAITLNICVCGALMRPLTFTPEQRRQRHLTAFDRLTRPVSRLSIPSRNRSRLHSTNSESSTSSSSDTEDDVVALAYSQVELPTYIKPDKESIRMYLDKLPELRRSAVDPQLALQRFFKGKDIAQAQTHRSPELQGRESNGDGGPRVEYRKQSAAKPVEEDSSEQVSMSTGKRKKKKRSVRTREQADPNKALSDKSLQQLTEKLLENSVDSTSKPQKRHSHTQQNKVDGKFQSEEGPDRVLERTQSEKTPGKLLCKATPGGALERSLSEKLPAKLQCQGDPSSALEYIMSLRANADGHRKVTTAVTTVPSSAVDPPLPSGTTQDMGMMLMNKHSTYLILHRNDIFFRGSRAPAPEPVPCATSCPELSRLPSDSDSEDENCLVEECPCMEPVADFLEDTCDKRIIANPLFIMVSISNFLLYFWADVPYVFAADFAMSRGIPDHSATFLISIIGIVNTVGQVLYGLIGDQDWNLTVIYGISCIGSGLAVLLLPTAKEYWLMSVLCGLFGFFVSANYSLMTVMLVGYLGLERLANAYGLVMMVQGLANLGGPPLAGWIVDTSGNYDIAFPIAGGFIMLSGIIIFFLFIVRLCSRFFRLFRAPHSSPHRRHIVSTTLHVERKPEAQWVHPVDNACGSMV</sequence>
<dbReference type="InterPro" id="IPR050327">
    <property type="entry name" value="Proton-linked_MCT"/>
</dbReference>
<dbReference type="PANTHER" id="PTHR11360:SF260">
    <property type="entry name" value="MFS DOMAIN-CONTAINING PROTEIN"/>
    <property type="match status" value="1"/>
</dbReference>
<feature type="transmembrane region" description="Helical" evidence="2">
    <location>
        <begin position="676"/>
        <end position="698"/>
    </location>
</feature>
<dbReference type="Gene3D" id="1.20.1250.20">
    <property type="entry name" value="MFS general substrate transporter like domains"/>
    <property type="match status" value="2"/>
</dbReference>
<feature type="transmembrane region" description="Helical" evidence="2">
    <location>
        <begin position="169"/>
        <end position="192"/>
    </location>
</feature>
<feature type="compositionally biased region" description="Basic residues" evidence="1">
    <location>
        <begin position="404"/>
        <end position="413"/>
    </location>
</feature>
<feature type="region of interest" description="Disordered" evidence="1">
    <location>
        <begin position="280"/>
        <end position="301"/>
    </location>
</feature>
<accession>A0AAN9GM68</accession>
<gene>
    <name evidence="3" type="ORF">V1264_012623</name>
</gene>
<keyword evidence="2" id="KW-1133">Transmembrane helix</keyword>
<feature type="transmembrane region" description="Helical" evidence="2">
    <location>
        <begin position="141"/>
        <end position="163"/>
    </location>
</feature>
<reference evidence="3 4" key="1">
    <citation type="submission" date="2024-02" db="EMBL/GenBank/DDBJ databases">
        <title>Chromosome-scale genome assembly of the rough periwinkle Littorina saxatilis.</title>
        <authorList>
            <person name="De Jode A."/>
            <person name="Faria R."/>
            <person name="Formenti G."/>
            <person name="Sims Y."/>
            <person name="Smith T.P."/>
            <person name="Tracey A."/>
            <person name="Wood J.M.D."/>
            <person name="Zagrodzka Z.B."/>
            <person name="Johannesson K."/>
            <person name="Butlin R.K."/>
            <person name="Leder E.H."/>
        </authorList>
    </citation>
    <scope>NUCLEOTIDE SEQUENCE [LARGE SCALE GENOMIC DNA]</scope>
    <source>
        <strain evidence="3">Snail1</strain>
        <tissue evidence="3">Muscle</tissue>
    </source>
</reference>
<dbReference type="AlphaFoldDB" id="A0AAN9GM68"/>
<dbReference type="InterPro" id="IPR036259">
    <property type="entry name" value="MFS_trans_sf"/>
</dbReference>
<keyword evidence="2" id="KW-0812">Transmembrane</keyword>
<feature type="transmembrane region" description="Helical" evidence="2">
    <location>
        <begin position="230"/>
        <end position="251"/>
    </location>
</feature>
<organism evidence="3 4">
    <name type="scientific">Littorina saxatilis</name>
    <dbReference type="NCBI Taxonomy" id="31220"/>
    <lineage>
        <taxon>Eukaryota</taxon>
        <taxon>Metazoa</taxon>
        <taxon>Spiralia</taxon>
        <taxon>Lophotrochozoa</taxon>
        <taxon>Mollusca</taxon>
        <taxon>Gastropoda</taxon>
        <taxon>Caenogastropoda</taxon>
        <taxon>Littorinimorpha</taxon>
        <taxon>Littorinoidea</taxon>
        <taxon>Littorinidae</taxon>
        <taxon>Littorina</taxon>
    </lineage>
</organism>
<dbReference type="EMBL" id="JBAMIC010000002">
    <property type="protein sequence ID" value="KAK7113314.1"/>
    <property type="molecule type" value="Genomic_DNA"/>
</dbReference>
<feature type="transmembrane region" description="Helical" evidence="2">
    <location>
        <begin position="71"/>
        <end position="100"/>
    </location>
</feature>
<feature type="transmembrane region" description="Helical" evidence="2">
    <location>
        <begin position="797"/>
        <end position="819"/>
    </location>
</feature>
<feature type="compositionally biased region" description="Basic and acidic residues" evidence="1">
    <location>
        <begin position="1"/>
        <end position="28"/>
    </location>
</feature>
<name>A0AAN9GM68_9CAEN</name>
<feature type="region of interest" description="Disordered" evidence="1">
    <location>
        <begin position="358"/>
        <end position="490"/>
    </location>
</feature>
<feature type="compositionally biased region" description="Basic and acidic residues" evidence="1">
    <location>
        <begin position="363"/>
        <end position="384"/>
    </location>
</feature>
<comment type="caution">
    <text evidence="3">The sequence shown here is derived from an EMBL/GenBank/DDBJ whole genome shotgun (WGS) entry which is preliminary data.</text>
</comment>
<dbReference type="PANTHER" id="PTHR11360">
    <property type="entry name" value="MONOCARBOXYLATE TRANSPORTER"/>
    <property type="match status" value="1"/>
</dbReference>
<keyword evidence="4" id="KW-1185">Reference proteome</keyword>
<evidence type="ECO:0000313" key="3">
    <source>
        <dbReference type="EMBL" id="KAK7113314.1"/>
    </source>
</evidence>
<feature type="transmembrane region" description="Helical" evidence="2">
    <location>
        <begin position="705"/>
        <end position="723"/>
    </location>
</feature>
<proteinExistence type="predicted"/>
<feature type="transmembrane region" description="Helical" evidence="2">
    <location>
        <begin position="729"/>
        <end position="759"/>
    </location>
</feature>
<feature type="transmembrane region" description="Helical" evidence="2">
    <location>
        <begin position="112"/>
        <end position="134"/>
    </location>
</feature>
<dbReference type="InterPro" id="IPR011701">
    <property type="entry name" value="MFS"/>
</dbReference>
<feature type="transmembrane region" description="Helical" evidence="2">
    <location>
        <begin position="199"/>
        <end position="218"/>
    </location>
</feature>
<keyword evidence="2" id="KW-0472">Membrane</keyword>
<feature type="transmembrane region" description="Helical" evidence="2">
    <location>
        <begin position="636"/>
        <end position="656"/>
    </location>
</feature>
<feature type="compositionally biased region" description="Low complexity" evidence="1">
    <location>
        <begin position="288"/>
        <end position="299"/>
    </location>
</feature>
<dbReference type="GO" id="GO:0008028">
    <property type="term" value="F:monocarboxylic acid transmembrane transporter activity"/>
    <property type="evidence" value="ECO:0007669"/>
    <property type="project" value="TreeGrafter"/>
</dbReference>
<dbReference type="SUPFAM" id="SSF103473">
    <property type="entry name" value="MFS general substrate transporter"/>
    <property type="match status" value="1"/>
</dbReference>
<protein>
    <submittedName>
        <fullName evidence="3">Uncharacterized protein</fullName>
    </submittedName>
</protein>
<feature type="transmembrane region" description="Helical" evidence="2">
    <location>
        <begin position="766"/>
        <end position="785"/>
    </location>
</feature>
<evidence type="ECO:0000256" key="2">
    <source>
        <dbReference type="SAM" id="Phobius"/>
    </source>
</evidence>